<evidence type="ECO:0000313" key="3">
    <source>
        <dbReference type="Proteomes" id="UP000028547"/>
    </source>
</evidence>
<feature type="compositionally biased region" description="Low complexity" evidence="1">
    <location>
        <begin position="50"/>
        <end position="63"/>
    </location>
</feature>
<protein>
    <recommendedName>
        <fullName evidence="4">PBS lyase</fullName>
    </recommendedName>
</protein>
<dbReference type="SUPFAM" id="SSF48371">
    <property type="entry name" value="ARM repeat"/>
    <property type="match status" value="1"/>
</dbReference>
<dbReference type="Proteomes" id="UP000028547">
    <property type="component" value="Unassembled WGS sequence"/>
</dbReference>
<gene>
    <name evidence="2" type="ORF">Q664_24615</name>
</gene>
<dbReference type="EMBL" id="JPMI01000165">
    <property type="protein sequence ID" value="KFA91038.1"/>
    <property type="molecule type" value="Genomic_DNA"/>
</dbReference>
<sequence length="392" mass="42485">MQRPSIKAAALFGALLLIVLGAALVSRGSGPAGEGASDSVATPEASAGKARGATGSANAAGSGQPQEATPKEDVLPMPGCWEGVGEFDKDTSLDNFRQALASAVGAGDRELAQYLQERLTELIGGDTRRALQVLDWAEKSQQPELGVFMEALKDAAAVHDPKVVERLLKMGEDPGAQLVNRAAALDTLESQKSLSAANIQRLKAVAMDVSTDSAGWVATRTLGRVMKEDYERTGNFAPYWKELMDIGEKSEDMAVRLLALEMPSYSNPIIGGDSIERLSTIMRKDKERDVREMAAFRLAVTETPEKALEAYRTAFPAEQDECVRWAIFRFAVRAGGAQALPLLAQMAAQDPRFLQDYQDFQKLYASGAVDFVRIWLGKEERHQCLVEEGAPH</sequence>
<organism evidence="2 3">
    <name type="scientific">Archangium violaceum Cb vi76</name>
    <dbReference type="NCBI Taxonomy" id="1406225"/>
    <lineage>
        <taxon>Bacteria</taxon>
        <taxon>Pseudomonadati</taxon>
        <taxon>Myxococcota</taxon>
        <taxon>Myxococcia</taxon>
        <taxon>Myxococcales</taxon>
        <taxon>Cystobacterineae</taxon>
        <taxon>Archangiaceae</taxon>
        <taxon>Archangium</taxon>
    </lineage>
</organism>
<reference evidence="2 3" key="1">
    <citation type="submission" date="2014-07" db="EMBL/GenBank/DDBJ databases">
        <title>Draft Genome Sequence of Gephyronic Acid Producer, Cystobacter violaceus Strain Cb vi76.</title>
        <authorList>
            <person name="Stevens D.C."/>
            <person name="Young J."/>
            <person name="Carmichael R."/>
            <person name="Tan J."/>
            <person name="Taylor R.E."/>
        </authorList>
    </citation>
    <scope>NUCLEOTIDE SEQUENCE [LARGE SCALE GENOMIC DNA]</scope>
    <source>
        <strain evidence="2 3">Cb vi76</strain>
    </source>
</reference>
<evidence type="ECO:0000313" key="2">
    <source>
        <dbReference type="EMBL" id="KFA91038.1"/>
    </source>
</evidence>
<dbReference type="AlphaFoldDB" id="A0A084SRF3"/>
<proteinExistence type="predicted"/>
<name>A0A084SRF3_9BACT</name>
<accession>A0A084SRF3</accession>
<comment type="caution">
    <text evidence="2">The sequence shown here is derived from an EMBL/GenBank/DDBJ whole genome shotgun (WGS) entry which is preliminary data.</text>
</comment>
<dbReference type="InterPro" id="IPR016024">
    <property type="entry name" value="ARM-type_fold"/>
</dbReference>
<evidence type="ECO:0008006" key="4">
    <source>
        <dbReference type="Google" id="ProtNLM"/>
    </source>
</evidence>
<evidence type="ECO:0000256" key="1">
    <source>
        <dbReference type="SAM" id="MobiDB-lite"/>
    </source>
</evidence>
<feature type="region of interest" description="Disordered" evidence="1">
    <location>
        <begin position="29"/>
        <end position="78"/>
    </location>
</feature>
<dbReference type="RefSeq" id="WP_043400100.1">
    <property type="nucleotide sequence ID" value="NZ_JPMI01000165.1"/>
</dbReference>